<accession>A0A835MLP8</accession>
<dbReference type="NCBIfam" id="NF004978">
    <property type="entry name" value="PRK06354.1"/>
    <property type="match status" value="1"/>
</dbReference>
<dbReference type="InterPro" id="IPR015793">
    <property type="entry name" value="Pyrv_Knase_brl"/>
</dbReference>
<dbReference type="GO" id="GO:0000287">
    <property type="term" value="F:magnesium ion binding"/>
    <property type="evidence" value="ECO:0007669"/>
    <property type="project" value="InterPro"/>
</dbReference>
<dbReference type="GO" id="GO:0005524">
    <property type="term" value="F:ATP binding"/>
    <property type="evidence" value="ECO:0007669"/>
    <property type="project" value="UniProtKB-KW"/>
</dbReference>
<dbReference type="FunFam" id="3.20.20.60:FF:000001">
    <property type="entry name" value="Pyruvate kinase"/>
    <property type="match status" value="1"/>
</dbReference>
<dbReference type="Pfam" id="PF00224">
    <property type="entry name" value="PK"/>
    <property type="match status" value="1"/>
</dbReference>
<dbReference type="Gene3D" id="2.40.33.10">
    <property type="entry name" value="PK beta-barrel domain-like"/>
    <property type="match status" value="1"/>
</dbReference>
<dbReference type="InterPro" id="IPR009011">
    <property type="entry name" value="Man6P_isomerase_rcpt-bd_dom_sf"/>
</dbReference>
<dbReference type="SUPFAM" id="SSF50911">
    <property type="entry name" value="Mannose 6-phosphate receptor domain"/>
    <property type="match status" value="1"/>
</dbReference>
<dbReference type="Gene3D" id="3.40.1380.20">
    <property type="entry name" value="Pyruvate kinase, C-terminal domain"/>
    <property type="match status" value="1"/>
</dbReference>
<dbReference type="CDD" id="cd00112">
    <property type="entry name" value="LDLa"/>
    <property type="match status" value="1"/>
</dbReference>
<keyword evidence="23" id="KW-0812">Transmembrane</keyword>
<keyword evidence="16 20" id="KW-0324">Glycolysis</keyword>
<evidence type="ECO:0000256" key="8">
    <source>
        <dbReference type="ARBA" id="ARBA00022679"/>
    </source>
</evidence>
<evidence type="ECO:0000256" key="22">
    <source>
        <dbReference type="SAM" id="MobiDB-lite"/>
    </source>
</evidence>
<evidence type="ECO:0000256" key="4">
    <source>
        <dbReference type="ARBA" id="ARBA00004997"/>
    </source>
</evidence>
<name>A0A835MLP8_9ROSI</name>
<proteinExistence type="inferred from homology"/>
<keyword evidence="14 20" id="KW-0460">Magnesium</keyword>
<dbReference type="Pfam" id="PF02887">
    <property type="entry name" value="PK_C"/>
    <property type="match status" value="1"/>
</dbReference>
<comment type="cofactor">
    <cofactor evidence="1">
        <name>Mg(2+)</name>
        <dbReference type="ChEBI" id="CHEBI:18420"/>
    </cofactor>
</comment>
<dbReference type="FunFam" id="3.40.1380.20:FF:000005">
    <property type="entry name" value="Pyruvate kinase"/>
    <property type="match status" value="1"/>
</dbReference>
<dbReference type="GO" id="GO:0004743">
    <property type="term" value="F:pyruvate kinase activity"/>
    <property type="evidence" value="ECO:0007669"/>
    <property type="project" value="UniProtKB-EC"/>
</dbReference>
<keyword evidence="7" id="KW-0963">Cytoplasm</keyword>
<dbReference type="PROSITE" id="PS00110">
    <property type="entry name" value="PYRUVATE_KINASE"/>
    <property type="match status" value="1"/>
</dbReference>
<dbReference type="InterPro" id="IPR002172">
    <property type="entry name" value="LDrepeatLR_classA_rpt"/>
</dbReference>
<dbReference type="CDD" id="cd00288">
    <property type="entry name" value="Pyruvate_Kinase"/>
    <property type="match status" value="1"/>
</dbReference>
<dbReference type="InterPro" id="IPR018209">
    <property type="entry name" value="Pyrv_Knase_AS"/>
</dbReference>
<keyword evidence="23" id="KW-0472">Membrane</keyword>
<evidence type="ECO:0000259" key="24">
    <source>
        <dbReference type="PROSITE" id="PS51914"/>
    </source>
</evidence>
<evidence type="ECO:0000256" key="1">
    <source>
        <dbReference type="ARBA" id="ARBA00001946"/>
    </source>
</evidence>
<keyword evidence="13" id="KW-0067">ATP-binding</keyword>
<dbReference type="PANTHER" id="PTHR11817">
    <property type="entry name" value="PYRUVATE KINASE"/>
    <property type="match status" value="1"/>
</dbReference>
<evidence type="ECO:0000256" key="16">
    <source>
        <dbReference type="ARBA" id="ARBA00023152"/>
    </source>
</evidence>
<dbReference type="SUPFAM" id="SSF50800">
    <property type="entry name" value="PK beta-barrel domain-like"/>
    <property type="match status" value="1"/>
</dbReference>
<feature type="coiled-coil region" evidence="21">
    <location>
        <begin position="186"/>
        <end position="240"/>
    </location>
</feature>
<comment type="catalytic activity">
    <reaction evidence="19 20">
        <text>pyruvate + ATP = phosphoenolpyruvate + ADP + H(+)</text>
        <dbReference type="Rhea" id="RHEA:18157"/>
        <dbReference type="ChEBI" id="CHEBI:15361"/>
        <dbReference type="ChEBI" id="CHEBI:15378"/>
        <dbReference type="ChEBI" id="CHEBI:30616"/>
        <dbReference type="ChEBI" id="CHEBI:58702"/>
        <dbReference type="ChEBI" id="CHEBI:456216"/>
        <dbReference type="EC" id="2.7.1.40"/>
    </reaction>
</comment>
<keyword evidence="17" id="KW-1015">Disulfide bond</keyword>
<evidence type="ECO:0000256" key="18">
    <source>
        <dbReference type="ARBA" id="ARBA00023317"/>
    </source>
</evidence>
<evidence type="ECO:0000256" key="14">
    <source>
        <dbReference type="ARBA" id="ARBA00022842"/>
    </source>
</evidence>
<evidence type="ECO:0000256" key="5">
    <source>
        <dbReference type="ARBA" id="ARBA00008663"/>
    </source>
</evidence>
<evidence type="ECO:0000256" key="21">
    <source>
        <dbReference type="SAM" id="Coils"/>
    </source>
</evidence>
<dbReference type="GO" id="GO:0005737">
    <property type="term" value="C:cytoplasm"/>
    <property type="evidence" value="ECO:0007669"/>
    <property type="project" value="UniProtKB-SubCell"/>
</dbReference>
<protein>
    <recommendedName>
        <fullName evidence="20">Pyruvate kinase</fullName>
        <ecNumber evidence="20">2.7.1.40</ecNumber>
    </recommendedName>
</protein>
<evidence type="ECO:0000313" key="25">
    <source>
        <dbReference type="EMBL" id="KAF9670265.1"/>
    </source>
</evidence>
<dbReference type="InterPro" id="IPR044865">
    <property type="entry name" value="MRH_dom"/>
</dbReference>
<dbReference type="UniPathway" id="UPA00109">
    <property type="reaction ID" value="UER00188"/>
</dbReference>
<dbReference type="InterPro" id="IPR028146">
    <property type="entry name" value="PRKCSH_N"/>
</dbReference>
<sequence>MDLSRAIQETERKTPNLKYNKTNKQYINYICIAKNMEVNVLFLLFSLLITIFSLISSTQSSSISILGVAPQDENYYQTETIKCRNGSKKFIRAHLNDDFCDCPDGTDEPGTSACPHGKFYCVNVGHLPVSLHSSKVNDGICDCCDGSDEYGGEVKCPNACWEAGKVTRDKLKKKIDIYKEGVTIRKREVERAKQAIAKDKEELLKLKNNEKSLKGLVKKLKASKDQIEKVEEKERLVKEKEVMMKMDVEGKSDDEQKESSSSTTLDSENNGLSDEPSVDQKDEYENTEGMPTDGSESTAGLLREELGRHVASRWTGEKTEHQVEEVSPNKYNHGGNNEIPESTGDKDHDNSDGVTIFNGPSWLEKIQDAAQNLFQAINLFPAPLDKLDANRVRKDYEDSTTRLSDVQERIASLTEKLKQDFGMEEEFYFFYDQCFEIKQDKYAYKVCPFKDASQEEGYRKTQLGQWEKFENSYGSMLFSNGDGCWNGPDRSLKVKLRCGLKTELTDVNEPSRCEYVALMSTPIHCVEGKLEILTTMENILGGHNLMVGEDRRNRKTKIVCTLGPQSRSVEMTEKLLRAGMNVARFNFSHGTHAYHQETLDNLRNAMNNTGILCAVMLDTKGPEIRTGFLKDGKPVQLKQGQEILISTDYSLKGDENMICMSYKKLAEDVQPGSVILCSDGTISLTVLVCDKEAGLIRCRCENSAVLGEKKNVNLPGVVVDLPTLTEKDKEDILKWGVPNKIDMIALSFVRKGSDLTEVRKLLGDDGKNILLMSKVENQEGVANFDDILANSDAFMVARGDLGMEIPIEKIFLAQKVMIQKANIQGKPVVTATQMLESMIKSPRPTRAEATDVANAVLDGTDCVMLSGETAAGAYPELAVQTMSRICMEAENFIDYGHLFKTIMVNAPVPMTLLESMASSAVRTANMIKAAFILVLTKGGTTAKLVSKYRPSMPILSMIYPEIRTDSFAWSCSDEAPARHSLIYRGLMPVLSSVSGKVYHSESTEETIEQALHYAKMKGLCKTGDSVVALHKIGTASVIKILQVQQ</sequence>
<dbReference type="InterPro" id="IPR001697">
    <property type="entry name" value="Pyr_Knase"/>
</dbReference>
<keyword evidence="12 20" id="KW-0418">Kinase</keyword>
<dbReference type="EMBL" id="JADGMS010000013">
    <property type="protein sequence ID" value="KAF9670265.1"/>
    <property type="molecule type" value="Genomic_DNA"/>
</dbReference>
<feature type="region of interest" description="Disordered" evidence="22">
    <location>
        <begin position="244"/>
        <end position="298"/>
    </location>
</feature>
<comment type="pathway">
    <text evidence="4 20">Carbohydrate degradation; glycolysis; pyruvate from D-glyceraldehyde 3-phosphate: step 5/5.</text>
</comment>
<evidence type="ECO:0000256" key="11">
    <source>
        <dbReference type="ARBA" id="ARBA00022741"/>
    </source>
</evidence>
<keyword evidence="18" id="KW-0670">Pyruvate</keyword>
<organism evidence="25 26">
    <name type="scientific">Salix dunnii</name>
    <dbReference type="NCBI Taxonomy" id="1413687"/>
    <lineage>
        <taxon>Eukaryota</taxon>
        <taxon>Viridiplantae</taxon>
        <taxon>Streptophyta</taxon>
        <taxon>Embryophyta</taxon>
        <taxon>Tracheophyta</taxon>
        <taxon>Spermatophyta</taxon>
        <taxon>Magnoliopsida</taxon>
        <taxon>eudicotyledons</taxon>
        <taxon>Gunneridae</taxon>
        <taxon>Pentapetalae</taxon>
        <taxon>rosids</taxon>
        <taxon>fabids</taxon>
        <taxon>Malpighiales</taxon>
        <taxon>Salicaceae</taxon>
        <taxon>Saliceae</taxon>
        <taxon>Salix</taxon>
    </lineage>
</organism>
<dbReference type="EC" id="2.7.1.40" evidence="20"/>
<keyword evidence="21" id="KW-0175">Coiled coil</keyword>
<comment type="similarity">
    <text evidence="5 20">Belongs to the pyruvate kinase family.</text>
</comment>
<feature type="domain" description="MRH" evidence="24">
    <location>
        <begin position="432"/>
        <end position="527"/>
    </location>
</feature>
<evidence type="ECO:0000256" key="6">
    <source>
        <dbReference type="ARBA" id="ARBA00011881"/>
    </source>
</evidence>
<evidence type="ECO:0000313" key="26">
    <source>
        <dbReference type="Proteomes" id="UP000657918"/>
    </source>
</evidence>
<evidence type="ECO:0000256" key="10">
    <source>
        <dbReference type="ARBA" id="ARBA00022729"/>
    </source>
</evidence>
<dbReference type="InterPro" id="IPR015795">
    <property type="entry name" value="Pyrv_Knase_C"/>
</dbReference>
<dbReference type="NCBIfam" id="NF004491">
    <property type="entry name" value="PRK05826.1"/>
    <property type="match status" value="1"/>
</dbReference>
<dbReference type="InterPro" id="IPR036607">
    <property type="entry name" value="PRKCSH"/>
</dbReference>
<dbReference type="Gene3D" id="3.20.20.60">
    <property type="entry name" value="Phosphoenolpyruvate-binding domains"/>
    <property type="match status" value="1"/>
</dbReference>
<dbReference type="InterPro" id="IPR015813">
    <property type="entry name" value="Pyrv/PenolPyrv_kinase-like_dom"/>
</dbReference>
<keyword evidence="11" id="KW-0547">Nucleotide-binding</keyword>
<feature type="compositionally biased region" description="Basic and acidic residues" evidence="22">
    <location>
        <begin position="315"/>
        <end position="324"/>
    </location>
</feature>
<dbReference type="Proteomes" id="UP000657918">
    <property type="component" value="Unassembled WGS sequence"/>
</dbReference>
<comment type="subcellular location">
    <subcellularLocation>
        <location evidence="3">Cytoplasm</location>
    </subcellularLocation>
</comment>
<dbReference type="Pfam" id="PF12999">
    <property type="entry name" value="PRKCSH-like"/>
    <property type="match status" value="1"/>
</dbReference>
<dbReference type="InterPro" id="IPR040442">
    <property type="entry name" value="Pyrv_kinase-like_dom_sf"/>
</dbReference>
<dbReference type="PRINTS" id="PR01050">
    <property type="entry name" value="PYRUVTKNASE"/>
</dbReference>
<reference evidence="25 26" key="1">
    <citation type="submission" date="2020-10" db="EMBL/GenBank/DDBJ databases">
        <title>Plant Genome Project.</title>
        <authorList>
            <person name="Zhang R.-G."/>
        </authorList>
    </citation>
    <scope>NUCLEOTIDE SEQUENCE [LARGE SCALE GENOMIC DNA]</scope>
    <source>
        <strain evidence="25">FAFU-HL-1</strain>
        <tissue evidence="25">Leaf</tissue>
    </source>
</reference>
<evidence type="ECO:0000256" key="15">
    <source>
        <dbReference type="ARBA" id="ARBA00022958"/>
    </source>
</evidence>
<comment type="cofactor">
    <cofactor evidence="2">
        <name>K(+)</name>
        <dbReference type="ChEBI" id="CHEBI:29103"/>
    </cofactor>
</comment>
<keyword evidence="9" id="KW-0479">Metal-binding</keyword>
<dbReference type="Pfam" id="PF13015">
    <property type="entry name" value="PRKCSH_1"/>
    <property type="match status" value="1"/>
</dbReference>
<dbReference type="InterPro" id="IPR036918">
    <property type="entry name" value="Pyrv_Knase_C_sf"/>
</dbReference>
<evidence type="ECO:0000256" key="19">
    <source>
        <dbReference type="ARBA" id="ARBA00048152"/>
    </source>
</evidence>
<keyword evidence="8 20" id="KW-0808">Transferase</keyword>
<evidence type="ECO:0000256" key="13">
    <source>
        <dbReference type="ARBA" id="ARBA00022840"/>
    </source>
</evidence>
<feature type="transmembrane region" description="Helical" evidence="23">
    <location>
        <begin position="38"/>
        <end position="55"/>
    </location>
</feature>
<keyword evidence="15" id="KW-0630">Potassium</keyword>
<gene>
    <name evidence="25" type="ORF">SADUNF_Sadunf13G0050400</name>
</gene>
<evidence type="ECO:0000256" key="17">
    <source>
        <dbReference type="ARBA" id="ARBA00023157"/>
    </source>
</evidence>
<comment type="caution">
    <text evidence="25">The sequence shown here is derived from an EMBL/GenBank/DDBJ whole genome shotgun (WGS) entry which is preliminary data.</text>
</comment>
<keyword evidence="26" id="KW-1185">Reference proteome</keyword>
<dbReference type="InterPro" id="IPR015806">
    <property type="entry name" value="Pyrv_Knase_insert_dom_sf"/>
</dbReference>
<comment type="subunit">
    <text evidence="6">Homotetramer.</text>
</comment>
<dbReference type="FunFam" id="2.40.33.10:FF:000001">
    <property type="entry name" value="Pyruvate kinase"/>
    <property type="match status" value="1"/>
</dbReference>
<dbReference type="GO" id="GO:0016301">
    <property type="term" value="F:kinase activity"/>
    <property type="evidence" value="ECO:0007669"/>
    <property type="project" value="UniProtKB-KW"/>
</dbReference>
<dbReference type="GO" id="GO:0030955">
    <property type="term" value="F:potassium ion binding"/>
    <property type="evidence" value="ECO:0007669"/>
    <property type="project" value="InterPro"/>
</dbReference>
<dbReference type="SUPFAM" id="SSF51621">
    <property type="entry name" value="Phosphoenolpyruvate/pyruvate domain"/>
    <property type="match status" value="1"/>
</dbReference>
<dbReference type="GO" id="GO:0006950">
    <property type="term" value="P:response to stress"/>
    <property type="evidence" value="ECO:0007669"/>
    <property type="project" value="UniProtKB-ARBA"/>
</dbReference>
<evidence type="ECO:0000256" key="20">
    <source>
        <dbReference type="RuleBase" id="RU000504"/>
    </source>
</evidence>
<dbReference type="AlphaFoldDB" id="A0A835MLP8"/>
<dbReference type="SUPFAM" id="SSF52935">
    <property type="entry name" value="PK C-terminal domain-like"/>
    <property type="match status" value="1"/>
</dbReference>
<feature type="compositionally biased region" description="Basic and acidic residues" evidence="22">
    <location>
        <begin position="244"/>
        <end position="258"/>
    </location>
</feature>
<evidence type="ECO:0000256" key="12">
    <source>
        <dbReference type="ARBA" id="ARBA00022777"/>
    </source>
</evidence>
<dbReference type="Gene3D" id="2.70.130.10">
    <property type="entry name" value="Mannose-6-phosphate receptor binding domain"/>
    <property type="match status" value="1"/>
</dbReference>
<dbReference type="InterPro" id="IPR011037">
    <property type="entry name" value="Pyrv_Knase-like_insert_dom_sf"/>
</dbReference>
<feature type="region of interest" description="Disordered" evidence="22">
    <location>
        <begin position="312"/>
        <end position="353"/>
    </location>
</feature>
<evidence type="ECO:0000256" key="9">
    <source>
        <dbReference type="ARBA" id="ARBA00022723"/>
    </source>
</evidence>
<dbReference type="OrthoDB" id="28322at2759"/>
<dbReference type="PROSITE" id="PS51914">
    <property type="entry name" value="MRH"/>
    <property type="match status" value="1"/>
</dbReference>
<evidence type="ECO:0000256" key="2">
    <source>
        <dbReference type="ARBA" id="ARBA00001958"/>
    </source>
</evidence>
<evidence type="ECO:0000256" key="7">
    <source>
        <dbReference type="ARBA" id="ARBA00022490"/>
    </source>
</evidence>
<evidence type="ECO:0000256" key="3">
    <source>
        <dbReference type="ARBA" id="ARBA00004496"/>
    </source>
</evidence>
<keyword evidence="23" id="KW-1133">Transmembrane helix</keyword>
<keyword evidence="10" id="KW-0732">Signal</keyword>
<dbReference type="NCBIfam" id="TIGR01064">
    <property type="entry name" value="pyruv_kin"/>
    <property type="match status" value="1"/>
</dbReference>
<evidence type="ECO:0000256" key="23">
    <source>
        <dbReference type="SAM" id="Phobius"/>
    </source>
</evidence>